<dbReference type="PATRIC" id="fig|162209.4.peg.4541"/>
<dbReference type="EMBL" id="CP013652">
    <property type="protein sequence ID" value="ALS24586.1"/>
    <property type="molecule type" value="Genomic_DNA"/>
</dbReference>
<dbReference type="AlphaFoldDB" id="A0A0U2WGY5"/>
<reference evidence="3 4" key="2">
    <citation type="journal article" date="2016" name="Genome Announc.">
        <title>Complete Genome Sequences of Two Interactive Moderate Thermophiles, Paenibacillus napthalenovorans 32O-Y and Paenibacillus sp. 32O-W.</title>
        <authorList>
            <person name="Butler R.R.III."/>
            <person name="Wang J."/>
            <person name="Stark B.C."/>
            <person name="Pombert J.F."/>
        </authorList>
    </citation>
    <scope>NUCLEOTIDE SEQUENCE [LARGE SCALE GENOMIC DNA]</scope>
    <source>
        <strain evidence="3 4">32O-Y</strain>
    </source>
</reference>
<proteinExistence type="predicted"/>
<dbReference type="InterPro" id="IPR027981">
    <property type="entry name" value="DUF4446"/>
</dbReference>
<evidence type="ECO:0000313" key="3">
    <source>
        <dbReference type="EMBL" id="ALS24586.1"/>
    </source>
</evidence>
<keyword evidence="2" id="KW-1133">Transmembrane helix</keyword>
<name>A0A0U2WGY5_9BACL</name>
<evidence type="ECO:0000313" key="4">
    <source>
        <dbReference type="Proteomes" id="UP000061660"/>
    </source>
</evidence>
<feature type="transmembrane region" description="Helical" evidence="2">
    <location>
        <begin position="12"/>
        <end position="35"/>
    </location>
</feature>
<dbReference type="KEGG" id="pnp:IJ22_42990"/>
<feature type="coiled-coil region" evidence="1">
    <location>
        <begin position="35"/>
        <end position="85"/>
    </location>
</feature>
<dbReference type="OrthoDB" id="5244042at2"/>
<dbReference type="STRING" id="162209.IJ22_42990"/>
<keyword evidence="1" id="KW-0175">Coiled coil</keyword>
<dbReference type="RefSeq" id="WP_062410203.1">
    <property type="nucleotide sequence ID" value="NZ_CP013652.1"/>
</dbReference>
<keyword evidence="2" id="KW-0812">Transmembrane</keyword>
<dbReference type="Pfam" id="PF14584">
    <property type="entry name" value="DUF4446"/>
    <property type="match status" value="1"/>
</dbReference>
<gene>
    <name evidence="3" type="ORF">IJ22_42990</name>
</gene>
<keyword evidence="2" id="KW-0472">Membrane</keyword>
<accession>A0A0U2WGY5</accession>
<evidence type="ECO:0000256" key="2">
    <source>
        <dbReference type="SAM" id="Phobius"/>
    </source>
</evidence>
<evidence type="ECO:0008006" key="5">
    <source>
        <dbReference type="Google" id="ProtNLM"/>
    </source>
</evidence>
<dbReference type="Proteomes" id="UP000061660">
    <property type="component" value="Chromosome"/>
</dbReference>
<sequence>MGELGASIPLEAVLAFVGIIILFFSIIVVSLWAKLNKLRKRYERMLNGAEAVNVEQILIDLQQKLNDQEARNNEIDEKIKQIRQHMRHMKSHIGFCRYNAFAERGSDLSFSIAILDDQRDGVVLTGIHSREQTYMYAKPIEQGQSKYTLSPEEIEAINRCGLKV</sequence>
<evidence type="ECO:0000256" key="1">
    <source>
        <dbReference type="SAM" id="Coils"/>
    </source>
</evidence>
<protein>
    <recommendedName>
        <fullName evidence="5">DUF4446 domain-containing protein</fullName>
    </recommendedName>
</protein>
<reference evidence="4" key="1">
    <citation type="submission" date="2015-12" db="EMBL/GenBank/DDBJ databases">
        <title>Complete genome sequences of two moderately thermophilic Paenibacillus species.</title>
        <authorList>
            <person name="Butler R.III."/>
            <person name="Wang J."/>
            <person name="Stark B.C."/>
            <person name="Pombert J.-F."/>
        </authorList>
    </citation>
    <scope>NUCLEOTIDE SEQUENCE [LARGE SCALE GENOMIC DNA]</scope>
    <source>
        <strain evidence="4">32O-Y</strain>
    </source>
</reference>
<organism evidence="3 4">
    <name type="scientific">Paenibacillus naphthalenovorans</name>
    <dbReference type="NCBI Taxonomy" id="162209"/>
    <lineage>
        <taxon>Bacteria</taxon>
        <taxon>Bacillati</taxon>
        <taxon>Bacillota</taxon>
        <taxon>Bacilli</taxon>
        <taxon>Bacillales</taxon>
        <taxon>Paenibacillaceae</taxon>
        <taxon>Paenibacillus</taxon>
    </lineage>
</organism>
<keyword evidence="4" id="KW-1185">Reference proteome</keyword>